<evidence type="ECO:0000313" key="4">
    <source>
        <dbReference type="EMBL" id="MFC6673989.1"/>
    </source>
</evidence>
<keyword evidence="3" id="KW-0413">Isomerase</keyword>
<dbReference type="RefSeq" id="WP_379912780.1">
    <property type="nucleotide sequence ID" value="NZ_JBHSWE010000001.1"/>
</dbReference>
<keyword evidence="5" id="KW-1185">Reference proteome</keyword>
<dbReference type="PANTHER" id="PTHR43684">
    <property type="match status" value="1"/>
</dbReference>
<name>A0ABW2AA49_9GAMM</name>
<evidence type="ECO:0000256" key="2">
    <source>
        <dbReference type="ARBA" id="ARBA00023140"/>
    </source>
</evidence>
<proteinExistence type="predicted"/>
<evidence type="ECO:0000256" key="1">
    <source>
        <dbReference type="ARBA" id="ARBA00004275"/>
    </source>
</evidence>
<dbReference type="PANTHER" id="PTHR43684:SF1">
    <property type="entry name" value="ENOYL-COA DELTA ISOMERASE 2"/>
    <property type="match status" value="1"/>
</dbReference>
<sequence>MSYQHIEYRVDQGVAVLTFDRPASLNSFNAEMHAEVRDALKSARRDPAVRCLMITGNGRGFCAGQDLSDRNVAPGAERPDLG</sequence>
<dbReference type="InterPro" id="IPR051053">
    <property type="entry name" value="ECH/Chromodomain_protein"/>
</dbReference>
<comment type="caution">
    <text evidence="4">The sequence shown here is derived from an EMBL/GenBank/DDBJ whole genome shotgun (WGS) entry which is preliminary data.</text>
</comment>
<dbReference type="Pfam" id="PF00378">
    <property type="entry name" value="ECH_1"/>
    <property type="match status" value="1"/>
</dbReference>
<keyword evidence="2" id="KW-0576">Peroxisome</keyword>
<dbReference type="InterPro" id="IPR029045">
    <property type="entry name" value="ClpP/crotonase-like_dom_sf"/>
</dbReference>
<reference evidence="5" key="1">
    <citation type="journal article" date="2019" name="Int. J. Syst. Evol. Microbiol.">
        <title>The Global Catalogue of Microorganisms (GCM) 10K type strain sequencing project: providing services to taxonomists for standard genome sequencing and annotation.</title>
        <authorList>
            <consortium name="The Broad Institute Genomics Platform"/>
            <consortium name="The Broad Institute Genome Sequencing Center for Infectious Disease"/>
            <person name="Wu L."/>
            <person name="Ma J."/>
        </authorList>
    </citation>
    <scope>NUCLEOTIDE SEQUENCE [LARGE SCALE GENOMIC DNA]</scope>
    <source>
        <strain evidence="5">NBRC 111756</strain>
    </source>
</reference>
<evidence type="ECO:0000313" key="5">
    <source>
        <dbReference type="Proteomes" id="UP001596422"/>
    </source>
</evidence>
<accession>A0ABW2AA49</accession>
<evidence type="ECO:0000256" key="3">
    <source>
        <dbReference type="ARBA" id="ARBA00023235"/>
    </source>
</evidence>
<feature type="non-terminal residue" evidence="4">
    <location>
        <position position="82"/>
    </location>
</feature>
<protein>
    <submittedName>
        <fullName evidence="4">Enoyl-CoA hydratase-related protein</fullName>
    </submittedName>
</protein>
<dbReference type="Proteomes" id="UP001596422">
    <property type="component" value="Unassembled WGS sequence"/>
</dbReference>
<dbReference type="EMBL" id="JBHSWE010000001">
    <property type="protein sequence ID" value="MFC6673989.1"/>
    <property type="molecule type" value="Genomic_DNA"/>
</dbReference>
<gene>
    <name evidence="4" type="ORF">ACFQDL_30795</name>
</gene>
<dbReference type="Gene3D" id="3.90.226.10">
    <property type="entry name" value="2-enoyl-CoA Hydratase, Chain A, domain 1"/>
    <property type="match status" value="1"/>
</dbReference>
<dbReference type="SUPFAM" id="SSF52096">
    <property type="entry name" value="ClpP/crotonase"/>
    <property type="match status" value="1"/>
</dbReference>
<organism evidence="4 5">
    <name type="scientific">Marinobacterium aestuariivivens</name>
    <dbReference type="NCBI Taxonomy" id="1698799"/>
    <lineage>
        <taxon>Bacteria</taxon>
        <taxon>Pseudomonadati</taxon>
        <taxon>Pseudomonadota</taxon>
        <taxon>Gammaproteobacteria</taxon>
        <taxon>Oceanospirillales</taxon>
        <taxon>Oceanospirillaceae</taxon>
        <taxon>Marinobacterium</taxon>
    </lineage>
</organism>
<dbReference type="InterPro" id="IPR001753">
    <property type="entry name" value="Enoyl-CoA_hydra/iso"/>
</dbReference>
<comment type="subcellular location">
    <subcellularLocation>
        <location evidence="1">Peroxisome</location>
    </subcellularLocation>
</comment>
<dbReference type="CDD" id="cd06558">
    <property type="entry name" value="crotonase-like"/>
    <property type="match status" value="1"/>
</dbReference>